<evidence type="ECO:0000313" key="2">
    <source>
        <dbReference type="Proteomes" id="UP000334990"/>
    </source>
</evidence>
<dbReference type="RefSeq" id="WP_155336617.1">
    <property type="nucleotide sequence ID" value="NZ_BAAABN010000033.1"/>
</dbReference>
<comment type="caution">
    <text evidence="1">The sequence shown here is derived from an EMBL/GenBank/DDBJ whole genome shotgun (WGS) entry which is preliminary data.</text>
</comment>
<dbReference type="OrthoDB" id="3245799at2"/>
<proteinExistence type="predicted"/>
<sequence>MKNAWDEIRSAIDAGAGAAVADLITALDEEQRRAVARELPGHLAAVRAEWQRRQADWEAGQHARWAELDREAERLGVHMQAVPGAAAALAWTVPSPWTAPLRLAGAGTLPGAAAAVSWLGKRDFEPDWEHDPIDETSLIAQAVAARPVAWQQDVAVRLALRLRATRPEADRQVRLVLTLLRASGAEPPEHDPLTLAWVVAAAPSDLAGDPLLDSMVPRLFESEGVGRLLRGSTEWPAALGALAVAGRVKRETLLDGCRTRFLRGGQAADQRFFVRLHDLLGPSQEEAAPHLRDYLAMLPAAPANVAELALKQVRRAGPVEPGPAGEAAEGLIFRTEGKLVQAGLAWLDRLLKDSGGDLDAYAPALAAALLCESAGARERAVQLAVKHAGRFTPLGAELLREAVETLPAHQGAALASIFGGEVAAEPEAEPFVRVPLPAVPEPAPFPPLVREPEELARFWPSYDNWRRSELWLDGFVRMAALDRDRLAAALAPATTQRPRTAGAHWALNLATALVGPDSHPPYAMTSGGAGELMPSARQAEVYDALEAGLLPPYLLSTPTRATGLIDADALVERVAGYEQAGVTALPQDLRQASLRAGGAVGAETAERAARLTSPAGRQVARWLIDRPTAPEVTLIWTSHENDPRIDFRVGSGPEYRELIGELLAPRLREEPCEPALAVFAGHRELAAARWVYALESTWPLGTPTLAHLELLVCADGPAGPATALLLAHFLQAGPHGGAVPSLLRLAATGALPGVEVGTQLAALLKRRAKAPVEAVEALRAAAEQGAHREVWQVLTGLLTAYLPGPGERATTVHTRLVSFAADAAGWAGARGEVPVIAALAARTTSSELVRQARRLHTYLTTPYVEE</sequence>
<reference evidence="1 2" key="1">
    <citation type="submission" date="2019-10" db="EMBL/GenBank/DDBJ databases">
        <title>Whole genome shotgun sequence of Acrocarpospora corrugata NBRC 13972.</title>
        <authorList>
            <person name="Ichikawa N."/>
            <person name="Kimura A."/>
            <person name="Kitahashi Y."/>
            <person name="Komaki H."/>
            <person name="Oguchi A."/>
        </authorList>
    </citation>
    <scope>NUCLEOTIDE SEQUENCE [LARGE SCALE GENOMIC DNA]</scope>
    <source>
        <strain evidence="1 2">NBRC 13972</strain>
    </source>
</reference>
<dbReference type="AlphaFoldDB" id="A0A5M3VWC2"/>
<name>A0A5M3VWC2_9ACTN</name>
<organism evidence="1 2">
    <name type="scientific">Acrocarpospora corrugata</name>
    <dbReference type="NCBI Taxonomy" id="35763"/>
    <lineage>
        <taxon>Bacteria</taxon>
        <taxon>Bacillati</taxon>
        <taxon>Actinomycetota</taxon>
        <taxon>Actinomycetes</taxon>
        <taxon>Streptosporangiales</taxon>
        <taxon>Streptosporangiaceae</taxon>
        <taxon>Acrocarpospora</taxon>
    </lineage>
</organism>
<gene>
    <name evidence="1" type="ORF">Acor_23230</name>
</gene>
<dbReference type="EMBL" id="BLAD01000044">
    <property type="protein sequence ID" value="GES00260.1"/>
    <property type="molecule type" value="Genomic_DNA"/>
</dbReference>
<evidence type="ECO:0008006" key="3">
    <source>
        <dbReference type="Google" id="ProtNLM"/>
    </source>
</evidence>
<accession>A0A5M3VWC2</accession>
<evidence type="ECO:0000313" key="1">
    <source>
        <dbReference type="EMBL" id="GES00260.1"/>
    </source>
</evidence>
<keyword evidence="2" id="KW-1185">Reference proteome</keyword>
<protein>
    <recommendedName>
        <fullName evidence="3">Secreted protein</fullName>
    </recommendedName>
</protein>
<dbReference type="Proteomes" id="UP000334990">
    <property type="component" value="Unassembled WGS sequence"/>
</dbReference>